<dbReference type="SUPFAM" id="SSF64005">
    <property type="entry name" value="Undecaprenyl diphosphate synthase"/>
    <property type="match status" value="1"/>
</dbReference>
<dbReference type="GO" id="GO:0016094">
    <property type="term" value="P:polyprenol biosynthetic process"/>
    <property type="evidence" value="ECO:0007669"/>
    <property type="project" value="TreeGrafter"/>
</dbReference>
<name>A0A160V9M4_9ZZZZ</name>
<dbReference type="PROSITE" id="PS01066">
    <property type="entry name" value="UPP_SYNTHASE"/>
    <property type="match status" value="1"/>
</dbReference>
<comment type="cofactor">
    <cofactor evidence="1">
        <name>Mg(2+)</name>
        <dbReference type="ChEBI" id="CHEBI:18420"/>
    </cofactor>
</comment>
<protein>
    <submittedName>
        <fullName evidence="4">Undecaprenyl diphosphate synthase</fullName>
        <ecNumber evidence="4">2.5.1.31</ecNumber>
    </submittedName>
</protein>
<dbReference type="InterPro" id="IPR001441">
    <property type="entry name" value="UPP_synth-like"/>
</dbReference>
<dbReference type="CDD" id="cd00475">
    <property type="entry name" value="Cis_IPPS"/>
    <property type="match status" value="1"/>
</dbReference>
<sequence>MQVEPSSSDSPALEGPNIPVHVAFIMDGNGRWAQKQGLPRIVGHEYGVQCIQNVLETLEPMGVKFVTLYAFSTENWGRPQEEVDGIMDVFSEAVASQTAALHEKNVRIVHVGKTENLHPDLRNAVAEAQRLTADNTGITMNVAFDYGGRAEILEAVRRIIKDGVDPDTIDEELFSRYLFTSHCPDPDLIIRTGGEQRISNFLLWQSAYSELYHTPTLWPDLDATELKQVVETFGSRRRRYGALNPEDQYPEDRSSEPQT</sequence>
<dbReference type="InterPro" id="IPR018520">
    <property type="entry name" value="UPP_synth-like_CS"/>
</dbReference>
<evidence type="ECO:0000256" key="2">
    <source>
        <dbReference type="ARBA" id="ARBA00022679"/>
    </source>
</evidence>
<dbReference type="GO" id="GO:0005829">
    <property type="term" value="C:cytosol"/>
    <property type="evidence" value="ECO:0007669"/>
    <property type="project" value="TreeGrafter"/>
</dbReference>
<dbReference type="GO" id="GO:0000287">
    <property type="term" value="F:magnesium ion binding"/>
    <property type="evidence" value="ECO:0007669"/>
    <property type="project" value="TreeGrafter"/>
</dbReference>
<evidence type="ECO:0000256" key="3">
    <source>
        <dbReference type="SAM" id="MobiDB-lite"/>
    </source>
</evidence>
<dbReference type="HAMAP" id="MF_01139">
    <property type="entry name" value="ISPT"/>
    <property type="match status" value="1"/>
</dbReference>
<keyword evidence="2 4" id="KW-0808">Transferase</keyword>
<evidence type="ECO:0000313" key="4">
    <source>
        <dbReference type="EMBL" id="CUV01985.1"/>
    </source>
</evidence>
<dbReference type="Gene3D" id="3.40.1180.10">
    <property type="entry name" value="Decaprenyl diphosphate synthase-like"/>
    <property type="match status" value="1"/>
</dbReference>
<feature type="region of interest" description="Disordered" evidence="3">
    <location>
        <begin position="240"/>
        <end position="259"/>
    </location>
</feature>
<dbReference type="FunFam" id="3.40.1180.10:FF:000001">
    <property type="entry name" value="(2E,6E)-farnesyl-diphosphate-specific ditrans,polycis-undecaprenyl-diphosphate synthase"/>
    <property type="match status" value="1"/>
</dbReference>
<dbReference type="EMBL" id="FAXA01000159">
    <property type="protein sequence ID" value="CUV01985.1"/>
    <property type="molecule type" value="Genomic_DNA"/>
</dbReference>
<reference evidence="4" key="1">
    <citation type="submission" date="2015-10" db="EMBL/GenBank/DDBJ databases">
        <authorList>
            <person name="Gilbert D.G."/>
        </authorList>
    </citation>
    <scope>NUCLEOTIDE SEQUENCE</scope>
</reference>
<dbReference type="GO" id="GO:0030145">
    <property type="term" value="F:manganese ion binding"/>
    <property type="evidence" value="ECO:0007669"/>
    <property type="project" value="TreeGrafter"/>
</dbReference>
<dbReference type="PANTHER" id="PTHR10291">
    <property type="entry name" value="DEHYDRODOLICHYL DIPHOSPHATE SYNTHASE FAMILY MEMBER"/>
    <property type="match status" value="1"/>
</dbReference>
<dbReference type="NCBIfam" id="TIGR00055">
    <property type="entry name" value="uppS"/>
    <property type="match status" value="1"/>
</dbReference>
<dbReference type="EC" id="2.5.1.31" evidence="4"/>
<accession>A0A160V9M4</accession>
<feature type="compositionally biased region" description="Basic and acidic residues" evidence="3">
    <location>
        <begin position="250"/>
        <end position="259"/>
    </location>
</feature>
<proteinExistence type="inferred from homology"/>
<dbReference type="PANTHER" id="PTHR10291:SF0">
    <property type="entry name" value="DEHYDRODOLICHYL DIPHOSPHATE SYNTHASE 2"/>
    <property type="match status" value="1"/>
</dbReference>
<dbReference type="GO" id="GO:0008834">
    <property type="term" value="F:ditrans,polycis-undecaprenyl-diphosphate synthase [(2E,6E)-farnesyl-diphosphate specific] activity"/>
    <property type="evidence" value="ECO:0007669"/>
    <property type="project" value="UniProtKB-EC"/>
</dbReference>
<organism evidence="4">
    <name type="scientific">hydrothermal vent metagenome</name>
    <dbReference type="NCBI Taxonomy" id="652676"/>
    <lineage>
        <taxon>unclassified sequences</taxon>
        <taxon>metagenomes</taxon>
        <taxon>ecological metagenomes</taxon>
    </lineage>
</organism>
<evidence type="ECO:0000256" key="1">
    <source>
        <dbReference type="ARBA" id="ARBA00001946"/>
    </source>
</evidence>
<gene>
    <name evidence="4" type="ORF">MGWOODY_Clf2106</name>
</gene>
<dbReference type="Pfam" id="PF01255">
    <property type="entry name" value="Prenyltransf"/>
    <property type="match status" value="1"/>
</dbReference>
<dbReference type="AlphaFoldDB" id="A0A160V9M4"/>
<dbReference type="InterPro" id="IPR036424">
    <property type="entry name" value="UPP_synth-like_sf"/>
</dbReference>